<reference evidence="11" key="1">
    <citation type="journal article" date="2019" name="Int. J. Syst. Evol. Microbiol.">
        <title>The Global Catalogue of Microorganisms (GCM) 10K type strain sequencing project: providing services to taxonomists for standard genome sequencing and annotation.</title>
        <authorList>
            <consortium name="The Broad Institute Genomics Platform"/>
            <consortium name="The Broad Institute Genome Sequencing Center for Infectious Disease"/>
            <person name="Wu L."/>
            <person name="Ma J."/>
        </authorList>
    </citation>
    <scope>NUCLEOTIDE SEQUENCE [LARGE SCALE GENOMIC DNA]</scope>
    <source>
        <strain evidence="11">CCUG 62982</strain>
    </source>
</reference>
<feature type="transmembrane region" description="Helical" evidence="8">
    <location>
        <begin position="323"/>
        <end position="343"/>
    </location>
</feature>
<dbReference type="InterPro" id="IPR038731">
    <property type="entry name" value="RgtA/B/C-like"/>
</dbReference>
<keyword evidence="11" id="KW-1185">Reference proteome</keyword>
<keyword evidence="4 10" id="KW-0808">Transferase</keyword>
<accession>A0ABW3H6Z1</accession>
<name>A0ABW3H6Z1_9SPHN</name>
<feature type="transmembrane region" description="Helical" evidence="8">
    <location>
        <begin position="180"/>
        <end position="208"/>
    </location>
</feature>
<feature type="transmembrane region" description="Helical" evidence="8">
    <location>
        <begin position="350"/>
        <end position="368"/>
    </location>
</feature>
<evidence type="ECO:0000256" key="4">
    <source>
        <dbReference type="ARBA" id="ARBA00022679"/>
    </source>
</evidence>
<evidence type="ECO:0000256" key="8">
    <source>
        <dbReference type="SAM" id="Phobius"/>
    </source>
</evidence>
<keyword evidence="5 8" id="KW-0812">Transmembrane</keyword>
<evidence type="ECO:0000256" key="6">
    <source>
        <dbReference type="ARBA" id="ARBA00022989"/>
    </source>
</evidence>
<keyword evidence="7 8" id="KW-0472">Membrane</keyword>
<organism evidence="10 11">
    <name type="scientific">Sphingomonas canadensis</name>
    <dbReference type="NCBI Taxonomy" id="1219257"/>
    <lineage>
        <taxon>Bacteria</taxon>
        <taxon>Pseudomonadati</taxon>
        <taxon>Pseudomonadota</taxon>
        <taxon>Alphaproteobacteria</taxon>
        <taxon>Sphingomonadales</taxon>
        <taxon>Sphingomonadaceae</taxon>
        <taxon>Sphingomonas</taxon>
    </lineage>
</organism>
<dbReference type="PANTHER" id="PTHR33908">
    <property type="entry name" value="MANNOSYLTRANSFERASE YKCB-RELATED"/>
    <property type="match status" value="1"/>
</dbReference>
<proteinExistence type="predicted"/>
<gene>
    <name evidence="10" type="ORF">ACFQ1E_11980</name>
</gene>
<feature type="domain" description="Glycosyltransferase RgtA/B/C/D-like" evidence="9">
    <location>
        <begin position="92"/>
        <end position="237"/>
    </location>
</feature>
<keyword evidence="2" id="KW-1003">Cell membrane</keyword>
<evidence type="ECO:0000259" key="9">
    <source>
        <dbReference type="Pfam" id="PF13231"/>
    </source>
</evidence>
<comment type="caution">
    <text evidence="10">The sequence shown here is derived from an EMBL/GenBank/DDBJ whole genome shotgun (WGS) entry which is preliminary data.</text>
</comment>
<sequence length="533" mass="56220">MHPRIALPLPIASAILFGFLALALCWATGGLSPSLIHPDEGAHYVNALFVGDWIRAGFPNPLAFAQEYYAHFPRLSIGHWPPGWYLAEAPLFALFRPSPAGALAISAFAAGLPAFVIVWALARIGHPMMGLALGGLYLLLPLSMENARYLLLDQPVALAVALAAIAWMRVMESPTITRMLVFALFAAAAPLVKGNGALVALIPAIDIALNQRWPLLKRRALWVAAAVAILLVAPWYWISMKVSAGGFVYQPGLGYAWMALWANLRALWDNLGMALVLAAVGAAPAFREHAGAAEQRIARLALSVIGATLLFQSAVPAAVEPRYIAPMLPWAVILAGMGLSALWRMGTGATVTAGLLCVLGVLPTVAGLTRLDAKTDIGAPAIAGAMVRTGGLWMVDGRAGGEGALIAAAAHADGGARKLWVVRASQWLSASDFLGRDYRLTAATPMEARTVLDRIGAAGVASVYERDQYAYPHSRVLRGAAGPGFARAQPRFARGSGSVLVAARTAPVVPNLPLIEQNMGSANAAKMREALGR</sequence>
<feature type="transmembrane region" description="Helical" evidence="8">
    <location>
        <begin position="267"/>
        <end position="286"/>
    </location>
</feature>
<dbReference type="Proteomes" id="UP001596977">
    <property type="component" value="Unassembled WGS sequence"/>
</dbReference>
<keyword evidence="6 8" id="KW-1133">Transmembrane helix</keyword>
<dbReference type="EMBL" id="JBHTJG010000005">
    <property type="protein sequence ID" value="MFD0947059.1"/>
    <property type="molecule type" value="Genomic_DNA"/>
</dbReference>
<dbReference type="PANTHER" id="PTHR33908:SF11">
    <property type="entry name" value="MEMBRANE PROTEIN"/>
    <property type="match status" value="1"/>
</dbReference>
<dbReference type="GO" id="GO:0016757">
    <property type="term" value="F:glycosyltransferase activity"/>
    <property type="evidence" value="ECO:0007669"/>
    <property type="project" value="UniProtKB-KW"/>
</dbReference>
<evidence type="ECO:0000256" key="1">
    <source>
        <dbReference type="ARBA" id="ARBA00004651"/>
    </source>
</evidence>
<protein>
    <submittedName>
        <fullName evidence="10">Glycosyltransferase family 39 protein</fullName>
        <ecNumber evidence="10">2.4.-.-</ecNumber>
    </submittedName>
</protein>
<feature type="transmembrane region" description="Helical" evidence="8">
    <location>
        <begin position="220"/>
        <end position="238"/>
    </location>
</feature>
<keyword evidence="3 10" id="KW-0328">Glycosyltransferase</keyword>
<dbReference type="EC" id="2.4.-.-" evidence="10"/>
<evidence type="ECO:0000256" key="3">
    <source>
        <dbReference type="ARBA" id="ARBA00022676"/>
    </source>
</evidence>
<evidence type="ECO:0000256" key="5">
    <source>
        <dbReference type="ARBA" id="ARBA00022692"/>
    </source>
</evidence>
<evidence type="ECO:0000313" key="11">
    <source>
        <dbReference type="Proteomes" id="UP001596977"/>
    </source>
</evidence>
<evidence type="ECO:0000256" key="2">
    <source>
        <dbReference type="ARBA" id="ARBA00022475"/>
    </source>
</evidence>
<feature type="transmembrane region" description="Helical" evidence="8">
    <location>
        <begin position="298"/>
        <end position="317"/>
    </location>
</feature>
<feature type="transmembrane region" description="Helical" evidence="8">
    <location>
        <begin position="149"/>
        <end position="168"/>
    </location>
</feature>
<dbReference type="InterPro" id="IPR050297">
    <property type="entry name" value="LipidA_mod_glycosyltrf_83"/>
</dbReference>
<evidence type="ECO:0000313" key="10">
    <source>
        <dbReference type="EMBL" id="MFD0947059.1"/>
    </source>
</evidence>
<evidence type="ECO:0000256" key="7">
    <source>
        <dbReference type="ARBA" id="ARBA00023136"/>
    </source>
</evidence>
<dbReference type="Pfam" id="PF13231">
    <property type="entry name" value="PMT_2"/>
    <property type="match status" value="1"/>
</dbReference>
<comment type="subcellular location">
    <subcellularLocation>
        <location evidence="1">Cell membrane</location>
        <topology evidence="1">Multi-pass membrane protein</topology>
    </subcellularLocation>
</comment>
<feature type="transmembrane region" description="Helical" evidence="8">
    <location>
        <begin position="100"/>
        <end position="122"/>
    </location>
</feature>
<dbReference type="RefSeq" id="WP_264944609.1">
    <property type="nucleotide sequence ID" value="NZ_JAPDRA010000005.1"/>
</dbReference>